<sequence>MAHRYDIELTAIDTLRASEAVDEDHARALARDILSQQLWRTALPIERGSGLVMDGNHRLFAARLLGLRRIPCVLLDYTDSRVSVSAWADGQAFDLALLYGTLAAGRVLPYKTTRHRFRPALPSINLPLALLCQDPPLPLRQG</sequence>
<evidence type="ECO:0000259" key="1">
    <source>
        <dbReference type="SMART" id="SM00470"/>
    </source>
</evidence>
<accession>A0ABX8NSA0</accession>
<protein>
    <submittedName>
        <fullName evidence="2">ParB N-terminal domain-containing protein</fullName>
    </submittedName>
</protein>
<dbReference type="Proteomes" id="UP000824010">
    <property type="component" value="Chromosome"/>
</dbReference>
<dbReference type="SMART" id="SM00470">
    <property type="entry name" value="ParB"/>
    <property type="match status" value="1"/>
</dbReference>
<evidence type="ECO:0000313" key="2">
    <source>
        <dbReference type="EMBL" id="QXH58652.1"/>
    </source>
</evidence>
<dbReference type="EMBL" id="CP077077">
    <property type="protein sequence ID" value="QXH58652.1"/>
    <property type="molecule type" value="Genomic_DNA"/>
</dbReference>
<organism evidence="2 3">
    <name type="scientific">Pseudomonas maumuensis</name>
    <dbReference type="NCBI Taxonomy" id="2842354"/>
    <lineage>
        <taxon>Bacteria</taxon>
        <taxon>Pseudomonadati</taxon>
        <taxon>Pseudomonadota</taxon>
        <taxon>Gammaproteobacteria</taxon>
        <taxon>Pseudomonadales</taxon>
        <taxon>Pseudomonadaceae</taxon>
        <taxon>Pseudomonas</taxon>
    </lineage>
</organism>
<gene>
    <name evidence="2" type="ORF">KSS90_10755</name>
</gene>
<feature type="domain" description="ParB-like N-terminal" evidence="1">
    <location>
        <begin position="5"/>
        <end position="90"/>
    </location>
</feature>
<dbReference type="CDD" id="cd16400">
    <property type="entry name" value="ParB_Srx_like_nuclease"/>
    <property type="match status" value="1"/>
</dbReference>
<evidence type="ECO:0000313" key="3">
    <source>
        <dbReference type="Proteomes" id="UP000824010"/>
    </source>
</evidence>
<dbReference type="RefSeq" id="WP_217869356.1">
    <property type="nucleotide sequence ID" value="NZ_CP077077.1"/>
</dbReference>
<dbReference type="InterPro" id="IPR003115">
    <property type="entry name" value="ParB_N"/>
</dbReference>
<name>A0ABX8NSA0_9PSED</name>
<reference evidence="2 3" key="1">
    <citation type="journal article" date="2021" name="Microorganisms">
        <title>The Ever-Expanding Pseudomonas Genus: Description of 43 New Species and Partition of the Pseudomonas putida Group.</title>
        <authorList>
            <person name="Girard L."/>
            <person name="Lood C."/>
            <person name="Hofte M."/>
            <person name="Vandamme P."/>
            <person name="Rokni-Zadeh H."/>
            <person name="van Noort V."/>
            <person name="Lavigne R."/>
            <person name="De Mot R."/>
        </authorList>
    </citation>
    <scope>NUCLEOTIDE SEQUENCE [LARGE SCALE GENOMIC DNA]</scope>
    <source>
        <strain evidence="2 3">COW77</strain>
    </source>
</reference>
<proteinExistence type="predicted"/>
<keyword evidence="3" id="KW-1185">Reference proteome</keyword>